<dbReference type="AlphaFoldDB" id="A0A9D7SBS0"/>
<comment type="caution">
    <text evidence="1">The sequence shown here is derived from an EMBL/GenBank/DDBJ whole genome shotgun (WGS) entry which is preliminary data.</text>
</comment>
<dbReference type="EMBL" id="JADKFW010000021">
    <property type="protein sequence ID" value="MBK9719493.1"/>
    <property type="molecule type" value="Genomic_DNA"/>
</dbReference>
<gene>
    <name evidence="1" type="ORF">IPO85_18645</name>
</gene>
<accession>A0A9D7SBS0</accession>
<reference evidence="1 2" key="1">
    <citation type="submission" date="2020-10" db="EMBL/GenBank/DDBJ databases">
        <title>Connecting structure to function with the recovery of over 1000 high-quality activated sludge metagenome-assembled genomes encoding full-length rRNA genes using long-read sequencing.</title>
        <authorList>
            <person name="Singleton C.M."/>
            <person name="Petriglieri F."/>
            <person name="Kristensen J.M."/>
            <person name="Kirkegaard R.H."/>
            <person name="Michaelsen T.Y."/>
            <person name="Andersen M.H."/>
            <person name="Karst S.M."/>
            <person name="Dueholm M.S."/>
            <person name="Nielsen P.H."/>
            <person name="Albertsen M."/>
        </authorList>
    </citation>
    <scope>NUCLEOTIDE SEQUENCE [LARGE SCALE GENOMIC DNA]</scope>
    <source>
        <strain evidence="1">Ribe_18-Q3-R11-54_BAT3C.373</strain>
    </source>
</reference>
<evidence type="ECO:0000313" key="1">
    <source>
        <dbReference type="EMBL" id="MBK9719493.1"/>
    </source>
</evidence>
<organism evidence="1 2">
    <name type="scientific">Candidatus Defluviibacterium haderslevense</name>
    <dbReference type="NCBI Taxonomy" id="2981993"/>
    <lineage>
        <taxon>Bacteria</taxon>
        <taxon>Pseudomonadati</taxon>
        <taxon>Bacteroidota</taxon>
        <taxon>Saprospiria</taxon>
        <taxon>Saprospirales</taxon>
        <taxon>Saprospiraceae</taxon>
        <taxon>Candidatus Defluviibacterium</taxon>
    </lineage>
</organism>
<evidence type="ECO:0000313" key="2">
    <source>
        <dbReference type="Proteomes" id="UP000808349"/>
    </source>
</evidence>
<name>A0A9D7SBS0_9BACT</name>
<protein>
    <submittedName>
        <fullName evidence="1">Uncharacterized protein</fullName>
    </submittedName>
</protein>
<sequence>MKTSLPTPELDFESSSKITGTFDNQSIADKQMPMLNLSSIILIAT</sequence>
<proteinExistence type="predicted"/>
<dbReference type="Proteomes" id="UP000808349">
    <property type="component" value="Unassembled WGS sequence"/>
</dbReference>